<comment type="caution">
    <text evidence="1">The sequence shown here is derived from an EMBL/GenBank/DDBJ whole genome shotgun (WGS) entry which is preliminary data.</text>
</comment>
<dbReference type="PATRIC" id="fig|1217703.3.peg.2012"/>
<dbReference type="RefSeq" id="WP_005188530.1">
    <property type="nucleotide sequence ID" value="NZ_KB850050.1"/>
</dbReference>
<organism evidence="1 2">
    <name type="scientific">Acinetobacter dispersus</name>
    <dbReference type="NCBI Taxonomy" id="70348"/>
    <lineage>
        <taxon>Bacteria</taxon>
        <taxon>Pseudomonadati</taxon>
        <taxon>Pseudomonadota</taxon>
        <taxon>Gammaproteobacteria</taxon>
        <taxon>Moraxellales</taxon>
        <taxon>Moraxellaceae</taxon>
        <taxon>Acinetobacter</taxon>
    </lineage>
</organism>
<reference evidence="1 2" key="1">
    <citation type="submission" date="2013-02" db="EMBL/GenBank/DDBJ databases">
        <title>The Genome Sequence of Acinetobacter sp. ANC 4105.</title>
        <authorList>
            <consortium name="The Broad Institute Genome Sequencing Platform"/>
            <consortium name="The Broad Institute Genome Sequencing Center for Infectious Disease"/>
            <person name="Cerqueira G."/>
            <person name="Feldgarden M."/>
            <person name="Courvalin P."/>
            <person name="Perichon B."/>
            <person name="Grillot-Courvalin C."/>
            <person name="Clermont D."/>
            <person name="Rocha E."/>
            <person name="Yoon E.-J."/>
            <person name="Nemec A."/>
            <person name="Walker B."/>
            <person name="Young S.K."/>
            <person name="Zeng Q."/>
            <person name="Gargeya S."/>
            <person name="Fitzgerald M."/>
            <person name="Haas B."/>
            <person name="Abouelleil A."/>
            <person name="Alvarado L."/>
            <person name="Arachchi H.M."/>
            <person name="Berlin A.M."/>
            <person name="Chapman S.B."/>
            <person name="Dewar J."/>
            <person name="Goldberg J."/>
            <person name="Griggs A."/>
            <person name="Gujja S."/>
            <person name="Hansen M."/>
            <person name="Howarth C."/>
            <person name="Imamovic A."/>
            <person name="Larimer J."/>
            <person name="McCowan C."/>
            <person name="Murphy C."/>
            <person name="Neiman D."/>
            <person name="Pearson M."/>
            <person name="Priest M."/>
            <person name="Roberts A."/>
            <person name="Saif S."/>
            <person name="Shea T."/>
            <person name="Sisk P."/>
            <person name="Sykes S."/>
            <person name="Wortman J."/>
            <person name="Nusbaum C."/>
            <person name="Birren B."/>
        </authorList>
    </citation>
    <scope>NUCLEOTIDE SEQUENCE [LARGE SCALE GENOMIC DNA]</scope>
    <source>
        <strain evidence="1 2">ANC 4105</strain>
    </source>
</reference>
<proteinExistence type="predicted"/>
<dbReference type="HOGENOM" id="CLU_2857464_0_0_6"/>
<protein>
    <submittedName>
        <fullName evidence="1">Uncharacterized protein</fullName>
    </submittedName>
</protein>
<accession>N9MN44</accession>
<evidence type="ECO:0000313" key="2">
    <source>
        <dbReference type="Proteomes" id="UP000013261"/>
    </source>
</evidence>
<keyword evidence="2" id="KW-1185">Reference proteome</keyword>
<dbReference type="eggNOG" id="ENOG5031STK">
    <property type="taxonomic scope" value="Bacteria"/>
</dbReference>
<dbReference type="AlphaFoldDB" id="N9MN44"/>
<name>N9MN44_9GAMM</name>
<gene>
    <name evidence="1" type="ORF">F904_02074</name>
</gene>
<dbReference type="Proteomes" id="UP000013261">
    <property type="component" value="Unassembled WGS sequence"/>
</dbReference>
<dbReference type="EMBL" id="APRL01000013">
    <property type="protein sequence ID" value="ENW92136.1"/>
    <property type="molecule type" value="Genomic_DNA"/>
</dbReference>
<sequence>MRRGALAEAFPAVESTNDKNIFNAIEIKFIRLKISIIQIKDLIVNRKLRAINTNFNGVVQNSGR</sequence>
<evidence type="ECO:0000313" key="1">
    <source>
        <dbReference type="EMBL" id="ENW92136.1"/>
    </source>
</evidence>